<feature type="domain" description="N-acetyltransferase" evidence="1">
    <location>
        <begin position="20"/>
        <end position="177"/>
    </location>
</feature>
<proteinExistence type="predicted"/>
<evidence type="ECO:0000259" key="1">
    <source>
        <dbReference type="PROSITE" id="PS51186"/>
    </source>
</evidence>
<dbReference type="GO" id="GO:0016747">
    <property type="term" value="F:acyltransferase activity, transferring groups other than amino-acyl groups"/>
    <property type="evidence" value="ECO:0007669"/>
    <property type="project" value="InterPro"/>
</dbReference>
<dbReference type="InterPro" id="IPR000182">
    <property type="entry name" value="GNAT_dom"/>
</dbReference>
<comment type="caution">
    <text evidence="2">The sequence shown here is derived from an EMBL/GenBank/DDBJ whole genome shotgun (WGS) entry which is preliminary data.</text>
</comment>
<organism evidence="2 3">
    <name type="scientific">Massilia aurea</name>
    <dbReference type="NCBI Taxonomy" id="373040"/>
    <lineage>
        <taxon>Bacteria</taxon>
        <taxon>Pseudomonadati</taxon>
        <taxon>Pseudomonadota</taxon>
        <taxon>Betaproteobacteria</taxon>
        <taxon>Burkholderiales</taxon>
        <taxon>Oxalobacteraceae</taxon>
        <taxon>Telluria group</taxon>
        <taxon>Massilia</taxon>
    </lineage>
</organism>
<keyword evidence="3" id="KW-1185">Reference proteome</keyword>
<dbReference type="SUPFAM" id="SSF55729">
    <property type="entry name" value="Acyl-CoA N-acyltransferases (Nat)"/>
    <property type="match status" value="1"/>
</dbReference>
<name>A0A422QQ26_9BURK</name>
<dbReference type="AlphaFoldDB" id="A0A422QQ26"/>
<dbReference type="CDD" id="cd04301">
    <property type="entry name" value="NAT_SF"/>
    <property type="match status" value="1"/>
</dbReference>
<sequence>MQDDSSALPNLARLRDGRTVLLREIRPQDEDELRDAFHRLSADSRYARFMIPLREPSPAMLAAATRPNPEHDLALVAVSGEGGPDQDIVAGARYVGAAGSDTCEFAVTVADDWHGLGLARRLLEILIAHAAARGVRCMEGYVLAANTPMRRLAGRLGFVDRQCEDDATLRVVSLVLA</sequence>
<dbReference type="OrthoDB" id="9807426at2"/>
<dbReference type="RefSeq" id="WP_123068159.1">
    <property type="nucleotide sequence ID" value="NZ_JSAB01000028.1"/>
</dbReference>
<reference evidence="2" key="1">
    <citation type="submission" date="2014-10" db="EMBL/GenBank/DDBJ databases">
        <title>Massilia sp. genome.</title>
        <authorList>
            <person name="Xu B."/>
            <person name="Dai L."/>
            <person name="Huang Z."/>
        </authorList>
    </citation>
    <scope>NUCLEOTIDE SEQUENCE [LARGE SCALE GENOMIC DNA]</scope>
    <source>
        <strain evidence="2">CFS-1</strain>
    </source>
</reference>
<protein>
    <submittedName>
        <fullName evidence="2">Acetyltransferase</fullName>
    </submittedName>
</protein>
<dbReference type="PROSITE" id="PS51186">
    <property type="entry name" value="GNAT"/>
    <property type="match status" value="1"/>
</dbReference>
<dbReference type="Proteomes" id="UP000283254">
    <property type="component" value="Unassembled WGS sequence"/>
</dbReference>
<evidence type="ECO:0000313" key="2">
    <source>
        <dbReference type="EMBL" id="RNF32114.1"/>
    </source>
</evidence>
<gene>
    <name evidence="2" type="ORF">NM04_03475</name>
</gene>
<dbReference type="EMBL" id="JSAB01000028">
    <property type="protein sequence ID" value="RNF32114.1"/>
    <property type="molecule type" value="Genomic_DNA"/>
</dbReference>
<dbReference type="InterPro" id="IPR016181">
    <property type="entry name" value="Acyl_CoA_acyltransferase"/>
</dbReference>
<evidence type="ECO:0000313" key="3">
    <source>
        <dbReference type="Proteomes" id="UP000283254"/>
    </source>
</evidence>
<dbReference type="Gene3D" id="3.40.630.30">
    <property type="match status" value="1"/>
</dbReference>
<accession>A0A422QQ26</accession>
<dbReference type="Pfam" id="PF00583">
    <property type="entry name" value="Acetyltransf_1"/>
    <property type="match status" value="1"/>
</dbReference>